<dbReference type="Proteomes" id="UP000267096">
    <property type="component" value="Unassembled WGS sequence"/>
</dbReference>
<dbReference type="OrthoDB" id="2359216at2759"/>
<evidence type="ECO:0000313" key="3">
    <source>
        <dbReference type="Proteomes" id="UP000267096"/>
    </source>
</evidence>
<dbReference type="InterPro" id="IPR021859">
    <property type="entry name" value="XTBD"/>
</dbReference>
<reference evidence="4" key="1">
    <citation type="submission" date="2017-02" db="UniProtKB">
        <authorList>
            <consortium name="WormBaseParasite"/>
        </authorList>
    </citation>
    <scope>IDENTIFICATION</scope>
</reference>
<feature type="domain" description="XRN2-binding (XTBD)" evidence="1">
    <location>
        <begin position="10"/>
        <end position="97"/>
    </location>
</feature>
<accession>A0A0M3JUP5</accession>
<protein>
    <submittedName>
        <fullName evidence="4">XRN2-binding (XTBD) domain-containing protein</fullName>
    </submittedName>
</protein>
<dbReference type="WBParaSite" id="ASIM_0001191501-mRNA-1">
    <property type="protein sequence ID" value="ASIM_0001191501-mRNA-1"/>
    <property type="gene ID" value="ASIM_0001191501"/>
</dbReference>
<evidence type="ECO:0000313" key="4">
    <source>
        <dbReference type="WBParaSite" id="ASIM_0001191501-mRNA-1"/>
    </source>
</evidence>
<dbReference type="PANTHER" id="PTHR48430:SF1">
    <property type="entry name" value="PARTNER OF XRN-2 PROTEIN 1"/>
    <property type="match status" value="1"/>
</dbReference>
<dbReference type="Pfam" id="PF24799">
    <property type="entry name" value="Paxt-1_C"/>
    <property type="match status" value="1"/>
</dbReference>
<gene>
    <name evidence="2" type="ORF">ASIM_LOCUS11381</name>
</gene>
<dbReference type="Pfam" id="PF11952">
    <property type="entry name" value="XTBD"/>
    <property type="match status" value="1"/>
</dbReference>
<evidence type="ECO:0000313" key="2">
    <source>
        <dbReference type="EMBL" id="VDK44931.1"/>
    </source>
</evidence>
<dbReference type="InterPro" id="IPR057067">
    <property type="entry name" value="Paxt-1-like_C"/>
</dbReference>
<name>A0A0M3JUP5_ANISI</name>
<dbReference type="PANTHER" id="PTHR48430">
    <property type="entry name" value="PARTNER OF XRN-2 PROTEIN 1"/>
    <property type="match status" value="1"/>
</dbReference>
<sequence>MDQHLDRSKIDSLRKAHESSHEWRVRKMFLERHLDDYPIATLLCLAQTFININFLGCKYSDTLMEKVRELGAGICEKANGHQKSFEKGYTKGSAGRRATDSPPLKMQRMINGVSEATKTKRVNRIVFQNFMLLKAEIRALENGLDALQSLNQAVSRVKMIWELKDANSDGNIVLTVDDVVVIRSRFPDGKSPITKQSSAAATLAAISSGNVEIRDVSGTFELWRGEIGPAACYSDFVTNTLRKAAAVLPQQGSAYARLEKAFQTVSTPLKFIAEQGTGWEERIALNVLNVQLADAVLKKSECTKAREAKKKDELAELVISMISSPSLKLLTTADQFTIGV</sequence>
<dbReference type="PROSITE" id="PS51827">
    <property type="entry name" value="XTBD"/>
    <property type="match status" value="1"/>
</dbReference>
<reference evidence="2 3" key="2">
    <citation type="submission" date="2018-11" db="EMBL/GenBank/DDBJ databases">
        <authorList>
            <consortium name="Pathogen Informatics"/>
        </authorList>
    </citation>
    <scope>NUCLEOTIDE SEQUENCE [LARGE SCALE GENOMIC DNA]</scope>
</reference>
<organism evidence="4">
    <name type="scientific">Anisakis simplex</name>
    <name type="common">Herring worm</name>
    <dbReference type="NCBI Taxonomy" id="6269"/>
    <lineage>
        <taxon>Eukaryota</taxon>
        <taxon>Metazoa</taxon>
        <taxon>Ecdysozoa</taxon>
        <taxon>Nematoda</taxon>
        <taxon>Chromadorea</taxon>
        <taxon>Rhabditida</taxon>
        <taxon>Spirurina</taxon>
        <taxon>Ascaridomorpha</taxon>
        <taxon>Ascaridoidea</taxon>
        <taxon>Anisakidae</taxon>
        <taxon>Anisakis</taxon>
        <taxon>Anisakis simplex complex</taxon>
    </lineage>
</organism>
<proteinExistence type="predicted"/>
<dbReference type="AlphaFoldDB" id="A0A0M3JUP5"/>
<dbReference type="EMBL" id="UYRR01031064">
    <property type="protein sequence ID" value="VDK44931.1"/>
    <property type="molecule type" value="Genomic_DNA"/>
</dbReference>
<evidence type="ECO:0000259" key="1">
    <source>
        <dbReference type="PROSITE" id="PS51827"/>
    </source>
</evidence>
<keyword evidence="3" id="KW-1185">Reference proteome</keyword>